<dbReference type="InterPro" id="IPR013325">
    <property type="entry name" value="RNA_pol_sigma_r2"/>
</dbReference>
<dbReference type="InterPro" id="IPR013324">
    <property type="entry name" value="RNA_pol_sigma_r3/r4-like"/>
</dbReference>
<gene>
    <name evidence="8" type="ORF">EV652_12626</name>
</gene>
<keyword evidence="2" id="KW-0805">Transcription regulation</keyword>
<dbReference type="InterPro" id="IPR013249">
    <property type="entry name" value="RNA_pol_sigma70_r4_t2"/>
</dbReference>
<dbReference type="InterPro" id="IPR036388">
    <property type="entry name" value="WH-like_DNA-bd_sf"/>
</dbReference>
<evidence type="ECO:0000259" key="6">
    <source>
        <dbReference type="Pfam" id="PF04542"/>
    </source>
</evidence>
<sequence length="166" mass="18730">MVTRGDDFDDFVRGSSTRLLRTAVLLTGDRAAAEDLVQEMYERVYVRWRRIHSAPEAYARKTLANLAANRWRSKGRKPEVALADRHDPATPDGTEGYAVRDELLTALQELPPRQRAVVVLRYYEDLTEAQTAEALGCSLGTVKSQTSRALDRLRLITEPAFLEGLR</sequence>
<dbReference type="Pfam" id="PF04542">
    <property type="entry name" value="Sigma70_r2"/>
    <property type="match status" value="1"/>
</dbReference>
<feature type="domain" description="RNA polymerase sigma-70 region 2" evidence="6">
    <location>
        <begin position="17"/>
        <end position="76"/>
    </location>
</feature>
<keyword evidence="9" id="KW-1185">Reference proteome</keyword>
<dbReference type="GO" id="GO:0016987">
    <property type="term" value="F:sigma factor activity"/>
    <property type="evidence" value="ECO:0007669"/>
    <property type="project" value="UniProtKB-KW"/>
</dbReference>
<dbReference type="OrthoDB" id="2046835at2"/>
<dbReference type="Pfam" id="PF08281">
    <property type="entry name" value="Sigma70_r4_2"/>
    <property type="match status" value="1"/>
</dbReference>
<dbReference type="Proteomes" id="UP000294508">
    <property type="component" value="Unassembled WGS sequence"/>
</dbReference>
<evidence type="ECO:0000313" key="9">
    <source>
        <dbReference type="Proteomes" id="UP000294508"/>
    </source>
</evidence>
<keyword evidence="4" id="KW-0238">DNA-binding</keyword>
<dbReference type="CDD" id="cd06171">
    <property type="entry name" value="Sigma70_r4"/>
    <property type="match status" value="1"/>
</dbReference>
<dbReference type="PANTHER" id="PTHR43133:SF50">
    <property type="entry name" value="ECF RNA POLYMERASE SIGMA FACTOR SIGM"/>
    <property type="match status" value="1"/>
</dbReference>
<evidence type="ECO:0000313" key="8">
    <source>
        <dbReference type="EMBL" id="TCO13486.1"/>
    </source>
</evidence>
<dbReference type="InterPro" id="IPR014325">
    <property type="entry name" value="RNA_pol_sigma-E_actinobac"/>
</dbReference>
<evidence type="ECO:0000256" key="2">
    <source>
        <dbReference type="ARBA" id="ARBA00023015"/>
    </source>
</evidence>
<dbReference type="RefSeq" id="WP_132216804.1">
    <property type="nucleotide sequence ID" value="NZ_SLWN01000026.1"/>
</dbReference>
<proteinExistence type="inferred from homology"/>
<dbReference type="InterPro" id="IPR014284">
    <property type="entry name" value="RNA_pol_sigma-70_dom"/>
</dbReference>
<protein>
    <submittedName>
        <fullName evidence="8">RNA polymerase sigma-70 factor (Sigma-E family)</fullName>
    </submittedName>
</protein>
<dbReference type="EMBL" id="SLWN01000026">
    <property type="protein sequence ID" value="TCO13486.1"/>
    <property type="molecule type" value="Genomic_DNA"/>
</dbReference>
<dbReference type="Gene3D" id="1.10.10.10">
    <property type="entry name" value="Winged helix-like DNA-binding domain superfamily/Winged helix DNA-binding domain"/>
    <property type="match status" value="1"/>
</dbReference>
<dbReference type="AlphaFoldDB" id="A0A4R2GTG4"/>
<reference evidence="8 9" key="1">
    <citation type="journal article" date="2015" name="Stand. Genomic Sci.">
        <title>Genomic Encyclopedia of Bacterial and Archaeal Type Strains, Phase III: the genomes of soil and plant-associated and newly described type strains.</title>
        <authorList>
            <person name="Whitman W.B."/>
            <person name="Woyke T."/>
            <person name="Klenk H.P."/>
            <person name="Zhou Y."/>
            <person name="Lilburn T.G."/>
            <person name="Beck B.J."/>
            <person name="De Vos P."/>
            <person name="Vandamme P."/>
            <person name="Eisen J.A."/>
            <person name="Garrity G."/>
            <person name="Hugenholtz P."/>
            <person name="Kyrpides N.C."/>
        </authorList>
    </citation>
    <scope>NUCLEOTIDE SEQUENCE [LARGE SCALE GENOMIC DNA]</scope>
    <source>
        <strain evidence="8 9">VKM Ac-2572</strain>
    </source>
</reference>
<organism evidence="8 9">
    <name type="scientific">Kribbella steppae</name>
    <dbReference type="NCBI Taxonomy" id="2512223"/>
    <lineage>
        <taxon>Bacteria</taxon>
        <taxon>Bacillati</taxon>
        <taxon>Actinomycetota</taxon>
        <taxon>Actinomycetes</taxon>
        <taxon>Propionibacteriales</taxon>
        <taxon>Kribbellaceae</taxon>
        <taxon>Kribbella</taxon>
    </lineage>
</organism>
<dbReference type="SUPFAM" id="SSF88659">
    <property type="entry name" value="Sigma3 and sigma4 domains of RNA polymerase sigma factors"/>
    <property type="match status" value="1"/>
</dbReference>
<dbReference type="InterPro" id="IPR039425">
    <property type="entry name" value="RNA_pol_sigma-70-like"/>
</dbReference>
<dbReference type="GO" id="GO:0006352">
    <property type="term" value="P:DNA-templated transcription initiation"/>
    <property type="evidence" value="ECO:0007669"/>
    <property type="project" value="InterPro"/>
</dbReference>
<keyword evidence="5" id="KW-0804">Transcription</keyword>
<evidence type="ECO:0000256" key="1">
    <source>
        <dbReference type="ARBA" id="ARBA00010641"/>
    </source>
</evidence>
<dbReference type="SUPFAM" id="SSF88946">
    <property type="entry name" value="Sigma2 domain of RNA polymerase sigma factors"/>
    <property type="match status" value="1"/>
</dbReference>
<evidence type="ECO:0000259" key="7">
    <source>
        <dbReference type="Pfam" id="PF08281"/>
    </source>
</evidence>
<feature type="domain" description="RNA polymerase sigma factor 70 region 4 type 2" evidence="7">
    <location>
        <begin position="101"/>
        <end position="153"/>
    </location>
</feature>
<evidence type="ECO:0000256" key="3">
    <source>
        <dbReference type="ARBA" id="ARBA00023082"/>
    </source>
</evidence>
<name>A0A4R2GTG4_9ACTN</name>
<dbReference type="PANTHER" id="PTHR43133">
    <property type="entry name" value="RNA POLYMERASE ECF-TYPE SIGMA FACTO"/>
    <property type="match status" value="1"/>
</dbReference>
<dbReference type="NCBIfam" id="TIGR02937">
    <property type="entry name" value="sigma70-ECF"/>
    <property type="match status" value="1"/>
</dbReference>
<dbReference type="Gene3D" id="1.10.1740.10">
    <property type="match status" value="1"/>
</dbReference>
<dbReference type="GO" id="GO:0003677">
    <property type="term" value="F:DNA binding"/>
    <property type="evidence" value="ECO:0007669"/>
    <property type="project" value="UniProtKB-KW"/>
</dbReference>
<dbReference type="InterPro" id="IPR007627">
    <property type="entry name" value="RNA_pol_sigma70_r2"/>
</dbReference>
<keyword evidence="3" id="KW-0731">Sigma factor</keyword>
<comment type="caution">
    <text evidence="8">The sequence shown here is derived from an EMBL/GenBank/DDBJ whole genome shotgun (WGS) entry which is preliminary data.</text>
</comment>
<accession>A0A4R2GTG4</accession>
<evidence type="ECO:0000256" key="4">
    <source>
        <dbReference type="ARBA" id="ARBA00023125"/>
    </source>
</evidence>
<evidence type="ECO:0000256" key="5">
    <source>
        <dbReference type="ARBA" id="ARBA00023163"/>
    </source>
</evidence>
<comment type="similarity">
    <text evidence="1">Belongs to the sigma-70 factor family. ECF subfamily.</text>
</comment>
<dbReference type="NCBIfam" id="TIGR02983">
    <property type="entry name" value="SigE-fam_strep"/>
    <property type="match status" value="1"/>
</dbReference>